<evidence type="ECO:0000259" key="1">
    <source>
        <dbReference type="Pfam" id="PF23893"/>
    </source>
</evidence>
<feature type="domain" description="YscD/Y4YQ C-terminal" evidence="1">
    <location>
        <begin position="359"/>
        <end position="396"/>
    </location>
</feature>
<sequence>MAASAPGTISAERTGDGLDLGSGSGAALPAAPGSVLRVVSGRLAGKSYPLGANERICIGHALANDVVLRGTGTSGTVLELTRRGESAVLRVLKGRAQLLGRDLETDDEAHLPPYLPFRFGEFTLAHGQAESERWDETARLAEGPEGGPATPLPAPSLLDRIWRKACLQWRKLEERVSGPRLAICAVSLLLLLAAAGLMRSSLEASRELPSSFGDQLAEAGIQGLAVEPDGAGALIVSGVVASESELAQLRKLAAAYPVPVMVDVTSNAALAGAAEEILHAQGIEATVAPAPGRPRAVEVSAAYMAGGRQDELRTMLKRDLPGLGAVSFRIDDALGGNPLQSFFARSGAGIATLVSDPGYIVTADGSRWFPGAVLPSGHRLISVGKDSVRLEKDGRTEELRL</sequence>
<proteinExistence type="predicted"/>
<protein>
    <recommendedName>
        <fullName evidence="1">YscD/Y4YQ C-terminal domain-containing protein</fullName>
    </recommendedName>
</protein>
<accession>A0ABT0BVJ9</accession>
<dbReference type="InterPro" id="IPR057770">
    <property type="entry name" value="YscD/Y4YQ_C"/>
</dbReference>
<name>A0ABT0BVJ9_9SPHN</name>
<evidence type="ECO:0000313" key="3">
    <source>
        <dbReference type="Proteomes" id="UP001202281"/>
    </source>
</evidence>
<organism evidence="2 3">
    <name type="scientific">Novosphingobium beihaiensis</name>
    <dbReference type="NCBI Taxonomy" id="2930389"/>
    <lineage>
        <taxon>Bacteria</taxon>
        <taxon>Pseudomonadati</taxon>
        <taxon>Pseudomonadota</taxon>
        <taxon>Alphaproteobacteria</taxon>
        <taxon>Sphingomonadales</taxon>
        <taxon>Sphingomonadaceae</taxon>
        <taxon>Novosphingobium</taxon>
    </lineage>
</organism>
<gene>
    <name evidence="2" type="ORF">MTR66_20025</name>
</gene>
<dbReference type="Pfam" id="PF23893">
    <property type="entry name" value="Y4YQ_C"/>
    <property type="match status" value="1"/>
</dbReference>
<keyword evidence="3" id="KW-1185">Reference proteome</keyword>
<evidence type="ECO:0000313" key="2">
    <source>
        <dbReference type="EMBL" id="MCJ2189088.1"/>
    </source>
</evidence>
<dbReference type="Proteomes" id="UP001202281">
    <property type="component" value="Unassembled WGS sequence"/>
</dbReference>
<reference evidence="2 3" key="1">
    <citation type="submission" date="2022-04" db="EMBL/GenBank/DDBJ databases">
        <title>Identification of a novel bacterium isolated from mangrove sediments.</title>
        <authorList>
            <person name="Pan X."/>
        </authorList>
    </citation>
    <scope>NUCLEOTIDE SEQUENCE [LARGE SCALE GENOMIC DNA]</scope>
    <source>
        <strain evidence="2 3">B2638</strain>
    </source>
</reference>
<dbReference type="EMBL" id="JALHLG010000062">
    <property type="protein sequence ID" value="MCJ2189088.1"/>
    <property type="molecule type" value="Genomic_DNA"/>
</dbReference>
<comment type="caution">
    <text evidence="2">The sequence shown here is derived from an EMBL/GenBank/DDBJ whole genome shotgun (WGS) entry which is preliminary data.</text>
</comment>
<dbReference type="RefSeq" id="WP_243924275.1">
    <property type="nucleotide sequence ID" value="NZ_JALHLG010000062.1"/>
</dbReference>